<dbReference type="PANTHER" id="PTHR30501:SF2">
    <property type="entry name" value="UPF0597 PROTEIN YHAM"/>
    <property type="match status" value="1"/>
</dbReference>
<feature type="domain" description="Serine dehydratase-like alpha subunit" evidence="2">
    <location>
        <begin position="71"/>
        <end position="406"/>
    </location>
</feature>
<dbReference type="KEGG" id="nba:CUN60_09120"/>
<dbReference type="Pfam" id="PF03313">
    <property type="entry name" value="SDH_alpha"/>
    <property type="match status" value="1"/>
</dbReference>
<organism evidence="3 4">
    <name type="scientific">Aquella oligotrophica</name>
    <dbReference type="NCBI Taxonomy" id="2067065"/>
    <lineage>
        <taxon>Bacteria</taxon>
        <taxon>Pseudomonadati</taxon>
        <taxon>Pseudomonadota</taxon>
        <taxon>Betaproteobacteria</taxon>
        <taxon>Neisseriales</taxon>
        <taxon>Neisseriaceae</taxon>
        <taxon>Aquella</taxon>
    </lineage>
</organism>
<evidence type="ECO:0000313" key="4">
    <source>
        <dbReference type="Proteomes" id="UP000236655"/>
    </source>
</evidence>
<accession>A0A2I7N9R7</accession>
<dbReference type="HAMAP" id="MF_01845">
    <property type="entry name" value="UPF0597"/>
    <property type="match status" value="1"/>
</dbReference>
<dbReference type="GO" id="GO:0080146">
    <property type="term" value="F:L-cysteine desulfhydrase activity"/>
    <property type="evidence" value="ECO:0007669"/>
    <property type="project" value="TreeGrafter"/>
</dbReference>
<dbReference type="InterPro" id="IPR005130">
    <property type="entry name" value="Ser_deHydtase-like_asu"/>
</dbReference>
<dbReference type="InterPro" id="IPR021144">
    <property type="entry name" value="UPF0597"/>
</dbReference>
<evidence type="ECO:0000256" key="1">
    <source>
        <dbReference type="HAMAP-Rule" id="MF_01845"/>
    </source>
</evidence>
<reference evidence="4" key="1">
    <citation type="submission" date="2017-11" db="EMBL/GenBank/DDBJ databases">
        <authorList>
            <person name="Chan K.G."/>
            <person name="Lee L.S."/>
        </authorList>
    </citation>
    <scope>NUCLEOTIDE SEQUENCE [LARGE SCALE GENOMIC DNA]</scope>
    <source>
        <strain evidence="4">DSM 100970</strain>
    </source>
</reference>
<dbReference type="OrthoDB" id="41906at2"/>
<keyword evidence="4" id="KW-1185">Reference proteome</keyword>
<proteinExistence type="inferred from homology"/>
<sequence>MPAEGCTEPIAIALATAKAREILGCEPEHINLILSGNIIKNVKSVFVPNSGNMVGIEVAAAMGALAGDANQELMVLSKVTPEEMVKVREFLAKDTVHYTKSDNNFKLYIKVKMIAGSQSASVELKHVHNNITEIVKNGETQLKINDSGSKAKLEDDAAILNIKLIYDLAKEVDINLLKPILEKIINCNTAISIEGLTHDYGVRTGKNIKTSIERGFYGKDARNLSASNAAAASDARMGGSAMPVMTAAGSGNVGLTSSIPVITYCRENGLSEDKMMRGLIFSILASVHIKNNIGRLSAYCGPMCAAGAVSGALVFLNDESYEVVAKAIINTLSGVSGVFCDGANSSCSVKIANGTYAAFDGAASAMNGNVVTPGDGIVADDVEATIRNIGELARDGMRETDEVILEIMTRK</sequence>
<evidence type="ECO:0000313" key="3">
    <source>
        <dbReference type="EMBL" id="AUR53182.1"/>
    </source>
</evidence>
<evidence type="ECO:0000259" key="2">
    <source>
        <dbReference type="Pfam" id="PF03313"/>
    </source>
</evidence>
<name>A0A2I7N9R7_9NEIS</name>
<dbReference type="GO" id="GO:0019450">
    <property type="term" value="P:L-cysteine catabolic process to pyruvate"/>
    <property type="evidence" value="ECO:0007669"/>
    <property type="project" value="TreeGrafter"/>
</dbReference>
<dbReference type="PIRSF" id="PIRSF006054">
    <property type="entry name" value="UCP006054"/>
    <property type="match status" value="1"/>
</dbReference>
<dbReference type="AlphaFoldDB" id="A0A2I7N9R7"/>
<comment type="similarity">
    <text evidence="1">Belongs to the UPF0597 family.</text>
</comment>
<dbReference type="EMBL" id="CP024847">
    <property type="protein sequence ID" value="AUR53182.1"/>
    <property type="molecule type" value="Genomic_DNA"/>
</dbReference>
<dbReference type="Proteomes" id="UP000236655">
    <property type="component" value="Chromosome"/>
</dbReference>
<dbReference type="PANTHER" id="PTHR30501">
    <property type="entry name" value="UPF0597 PROTEIN YHAM"/>
    <property type="match status" value="1"/>
</dbReference>
<gene>
    <name evidence="3" type="ORF">CUN60_09120</name>
</gene>
<protein>
    <recommendedName>
        <fullName evidence="1">UPF0597 protein CUN60_09120</fullName>
    </recommendedName>
</protein>